<keyword evidence="3" id="KW-0804">Transcription</keyword>
<reference evidence="7" key="2">
    <citation type="journal article" date="2023" name="Int. J. Mol. Sci.">
        <title>De Novo Assembly and Annotation of 11 Diverse Shrub Willow (Salix) Genomes Reveals Novel Gene Organization in Sex-Linked Regions.</title>
        <authorList>
            <person name="Hyden B."/>
            <person name="Feng K."/>
            <person name="Yates T.B."/>
            <person name="Jawdy S."/>
            <person name="Cereghino C."/>
            <person name="Smart L.B."/>
            <person name="Muchero W."/>
        </authorList>
    </citation>
    <scope>NUCLEOTIDE SEQUENCE [LARGE SCALE GENOMIC DNA]</scope>
    <source>
        <tissue evidence="7">Shoot tip</tissue>
    </source>
</reference>
<dbReference type="AlphaFoldDB" id="A0A9Q0UW15"/>
<dbReference type="PANTHER" id="PTHR43952">
    <property type="entry name" value="MYB FAMILY TRANSCRIPTION FACTOR-RELATED"/>
    <property type="match status" value="1"/>
</dbReference>
<evidence type="ECO:0000256" key="1">
    <source>
        <dbReference type="ARBA" id="ARBA00004123"/>
    </source>
</evidence>
<comment type="caution">
    <text evidence="7">The sequence shown here is derived from an EMBL/GenBank/DDBJ whole genome shotgun (WGS) entry which is preliminary data.</text>
</comment>
<dbReference type="EMBL" id="JAPFFL010000003">
    <property type="protein sequence ID" value="KAJ6736750.1"/>
    <property type="molecule type" value="Genomic_DNA"/>
</dbReference>
<dbReference type="OrthoDB" id="118550at2759"/>
<dbReference type="SMART" id="SM00717">
    <property type="entry name" value="SANT"/>
    <property type="match status" value="1"/>
</dbReference>
<keyword evidence="4" id="KW-0539">Nucleus</keyword>
<reference evidence="7" key="1">
    <citation type="submission" date="2022-11" db="EMBL/GenBank/DDBJ databases">
        <authorList>
            <person name="Hyden B.L."/>
            <person name="Feng K."/>
            <person name="Yates T."/>
            <person name="Jawdy S."/>
            <person name="Smart L.B."/>
            <person name="Muchero W."/>
        </authorList>
    </citation>
    <scope>NUCLEOTIDE SEQUENCE</scope>
    <source>
        <tissue evidence="7">Shoot tip</tissue>
    </source>
</reference>
<dbReference type="PROSITE" id="PS50090">
    <property type="entry name" value="MYB_LIKE"/>
    <property type="match status" value="1"/>
</dbReference>
<accession>A0A9Q0UW15</accession>
<dbReference type="Gene3D" id="1.10.10.60">
    <property type="entry name" value="Homeodomain-like"/>
    <property type="match status" value="1"/>
</dbReference>
<dbReference type="PANTHER" id="PTHR43952:SF60">
    <property type="entry name" value="PROTEIN RADIALIS-LIKE 3"/>
    <property type="match status" value="1"/>
</dbReference>
<dbReference type="FunFam" id="1.10.10.60:FF:000154">
    <property type="entry name" value="Transcription factor SRM1"/>
    <property type="match status" value="1"/>
</dbReference>
<evidence type="ECO:0000256" key="2">
    <source>
        <dbReference type="ARBA" id="ARBA00023015"/>
    </source>
</evidence>
<feature type="region of interest" description="Disordered" evidence="5">
    <location>
        <begin position="69"/>
        <end position="94"/>
    </location>
</feature>
<evidence type="ECO:0000313" key="8">
    <source>
        <dbReference type="Proteomes" id="UP001151529"/>
    </source>
</evidence>
<dbReference type="SUPFAM" id="SSF46689">
    <property type="entry name" value="Homeodomain-like"/>
    <property type="match status" value="1"/>
</dbReference>
<evidence type="ECO:0000256" key="4">
    <source>
        <dbReference type="ARBA" id="ARBA00023242"/>
    </source>
</evidence>
<evidence type="ECO:0000313" key="7">
    <source>
        <dbReference type="EMBL" id="KAJ6736750.1"/>
    </source>
</evidence>
<sequence>MKSSSFRQPSSNWTAEQHKLFENALAKYDKDTADRWRTIAKLVGETTEEEVKRRYDILLEDLKSIESDKVPLPNYRNEGSRRGNMSSEEERKSNGIQFFPSASLKILVSREKQVARNCSSNI</sequence>
<dbReference type="GO" id="GO:0005634">
    <property type="term" value="C:nucleus"/>
    <property type="evidence" value="ECO:0007669"/>
    <property type="project" value="UniProtKB-SubCell"/>
</dbReference>
<dbReference type="Proteomes" id="UP001151529">
    <property type="component" value="Chromosome 5"/>
</dbReference>
<evidence type="ECO:0000256" key="3">
    <source>
        <dbReference type="ARBA" id="ARBA00023163"/>
    </source>
</evidence>
<dbReference type="InterPro" id="IPR044636">
    <property type="entry name" value="RADIALIS-like"/>
</dbReference>
<name>A0A9Q0UW15_SALVM</name>
<evidence type="ECO:0000259" key="6">
    <source>
        <dbReference type="PROSITE" id="PS50090"/>
    </source>
</evidence>
<organism evidence="7 8">
    <name type="scientific">Salix viminalis</name>
    <name type="common">Common osier</name>
    <name type="synonym">Basket willow</name>
    <dbReference type="NCBI Taxonomy" id="40686"/>
    <lineage>
        <taxon>Eukaryota</taxon>
        <taxon>Viridiplantae</taxon>
        <taxon>Streptophyta</taxon>
        <taxon>Embryophyta</taxon>
        <taxon>Tracheophyta</taxon>
        <taxon>Spermatophyta</taxon>
        <taxon>Magnoliopsida</taxon>
        <taxon>eudicotyledons</taxon>
        <taxon>Gunneridae</taxon>
        <taxon>Pentapetalae</taxon>
        <taxon>rosids</taxon>
        <taxon>fabids</taxon>
        <taxon>Malpighiales</taxon>
        <taxon>Salicaceae</taxon>
        <taxon>Saliceae</taxon>
        <taxon>Salix</taxon>
    </lineage>
</organism>
<dbReference type="InterPro" id="IPR001005">
    <property type="entry name" value="SANT/Myb"/>
</dbReference>
<dbReference type="GO" id="GO:0003700">
    <property type="term" value="F:DNA-binding transcription factor activity"/>
    <property type="evidence" value="ECO:0007669"/>
    <property type="project" value="InterPro"/>
</dbReference>
<dbReference type="InterPro" id="IPR009057">
    <property type="entry name" value="Homeodomain-like_sf"/>
</dbReference>
<keyword evidence="2" id="KW-0805">Transcription regulation</keyword>
<keyword evidence="8" id="KW-1185">Reference proteome</keyword>
<evidence type="ECO:0000256" key="5">
    <source>
        <dbReference type="SAM" id="MobiDB-lite"/>
    </source>
</evidence>
<proteinExistence type="predicted"/>
<protein>
    <submittedName>
        <fullName evidence="7">MYB FAMILY TRANSCRIPTION FACTOR</fullName>
    </submittedName>
</protein>
<feature type="domain" description="Myb-like" evidence="6">
    <location>
        <begin position="11"/>
        <end position="59"/>
    </location>
</feature>
<comment type="subcellular location">
    <subcellularLocation>
        <location evidence="1">Nucleus</location>
    </subcellularLocation>
</comment>
<dbReference type="CDD" id="cd00167">
    <property type="entry name" value="SANT"/>
    <property type="match status" value="1"/>
</dbReference>
<gene>
    <name evidence="7" type="ORF">OIU85_018876</name>
</gene>
<dbReference type="Pfam" id="PF00249">
    <property type="entry name" value="Myb_DNA-binding"/>
    <property type="match status" value="1"/>
</dbReference>